<protein>
    <recommendedName>
        <fullName evidence="2">Basal-body rod modification protein FlgD</fullName>
    </recommendedName>
</protein>
<dbReference type="Proteomes" id="UP000587760">
    <property type="component" value="Unassembled WGS sequence"/>
</dbReference>
<name>A0A841R9E7_9SPIO</name>
<comment type="similarity">
    <text evidence="1">Belongs to the FlgD family.</text>
</comment>
<dbReference type="NCBIfam" id="NF007197">
    <property type="entry name" value="PRK09618.1"/>
    <property type="match status" value="1"/>
</dbReference>
<evidence type="ECO:0000256" key="1">
    <source>
        <dbReference type="ARBA" id="ARBA00010577"/>
    </source>
</evidence>
<reference evidence="5 6" key="1">
    <citation type="submission" date="2020-08" db="EMBL/GenBank/DDBJ databases">
        <title>Genomic Encyclopedia of Type Strains, Phase IV (KMG-IV): sequencing the most valuable type-strain genomes for metagenomic binning, comparative biology and taxonomic classification.</title>
        <authorList>
            <person name="Goeker M."/>
        </authorList>
    </citation>
    <scope>NUCLEOTIDE SEQUENCE [LARGE SCALE GENOMIC DNA]</scope>
    <source>
        <strain evidence="5 6">DSM 2461</strain>
    </source>
</reference>
<evidence type="ECO:0000256" key="3">
    <source>
        <dbReference type="ARBA" id="ARBA00022795"/>
    </source>
</evidence>
<evidence type="ECO:0000256" key="2">
    <source>
        <dbReference type="ARBA" id="ARBA00016013"/>
    </source>
</evidence>
<dbReference type="EMBL" id="JACHGJ010000008">
    <property type="protein sequence ID" value="MBB6481954.1"/>
    <property type="molecule type" value="Genomic_DNA"/>
</dbReference>
<comment type="caution">
    <text evidence="5">The sequence shown here is derived from an EMBL/GenBank/DDBJ whole genome shotgun (WGS) entry which is preliminary data.</text>
</comment>
<evidence type="ECO:0000256" key="4">
    <source>
        <dbReference type="ARBA" id="ARBA00024746"/>
    </source>
</evidence>
<keyword evidence="5" id="KW-0282">Flagellum</keyword>
<accession>A0A841R9E7</accession>
<comment type="function">
    <text evidence="4">Required for flagellar hook formation. May act as a scaffolding protein.</text>
</comment>
<dbReference type="RefSeq" id="WP_184748185.1">
    <property type="nucleotide sequence ID" value="NZ_JACHGJ010000008.1"/>
</dbReference>
<evidence type="ECO:0000313" key="6">
    <source>
        <dbReference type="Proteomes" id="UP000587760"/>
    </source>
</evidence>
<organism evidence="5 6">
    <name type="scientific">Spirochaeta isovalerica</name>
    <dbReference type="NCBI Taxonomy" id="150"/>
    <lineage>
        <taxon>Bacteria</taxon>
        <taxon>Pseudomonadati</taxon>
        <taxon>Spirochaetota</taxon>
        <taxon>Spirochaetia</taxon>
        <taxon>Spirochaetales</taxon>
        <taxon>Spirochaetaceae</taxon>
        <taxon>Spirochaeta</taxon>
    </lineage>
</organism>
<keyword evidence="5" id="KW-0969">Cilium</keyword>
<keyword evidence="3" id="KW-1005">Bacterial flagellum biogenesis</keyword>
<dbReference type="GO" id="GO:0044781">
    <property type="term" value="P:bacterial-type flagellum organization"/>
    <property type="evidence" value="ECO:0007669"/>
    <property type="project" value="UniProtKB-KW"/>
</dbReference>
<gene>
    <name evidence="5" type="ORF">HNR50_003635</name>
</gene>
<proteinExistence type="inferred from homology"/>
<dbReference type="AlphaFoldDB" id="A0A841R9E7"/>
<dbReference type="Pfam" id="PF03963">
    <property type="entry name" value="FlgD"/>
    <property type="match status" value="1"/>
</dbReference>
<evidence type="ECO:0000313" key="5">
    <source>
        <dbReference type="EMBL" id="MBB6481954.1"/>
    </source>
</evidence>
<sequence length="144" mass="15978">MDFSTLMSSTDQSKVSMQVDAFNKTINEGRVKKDGLDKDDFLKILISQLSNQDPTKPLEDKEFIAQMAQFSSLEQMTNMSNEFTKVADRIQSSQALGMLGRTVEIAEGDNLISGKVEAVTGGDFPNILVDGRYFGLESVSRIRE</sequence>
<dbReference type="InterPro" id="IPR005648">
    <property type="entry name" value="FlgD"/>
</dbReference>
<keyword evidence="6" id="KW-1185">Reference proteome</keyword>
<keyword evidence="5" id="KW-0966">Cell projection</keyword>